<dbReference type="Gene3D" id="3.60.40.10">
    <property type="entry name" value="PPM-type phosphatase domain"/>
    <property type="match status" value="1"/>
</dbReference>
<evidence type="ECO:0000256" key="1">
    <source>
        <dbReference type="ARBA" id="ARBA00004170"/>
    </source>
</evidence>
<dbReference type="Pfam" id="PF00481">
    <property type="entry name" value="PP2C"/>
    <property type="match status" value="1"/>
</dbReference>
<keyword evidence="3" id="KW-0378">Hydrolase</keyword>
<name>A0A6A4Z6I8_9STRA</name>
<dbReference type="PANTHER" id="PTHR47992">
    <property type="entry name" value="PROTEIN PHOSPHATASE"/>
    <property type="match status" value="1"/>
</dbReference>
<dbReference type="CDD" id="cd00143">
    <property type="entry name" value="PP2Cc"/>
    <property type="match status" value="1"/>
</dbReference>
<gene>
    <name evidence="8" type="ORF">As57867_005700</name>
    <name evidence="7" type="ORF">As57867_006984</name>
</gene>
<feature type="domain" description="PPM-type phosphatase" evidence="6">
    <location>
        <begin position="81"/>
        <end position="182"/>
    </location>
</feature>
<evidence type="ECO:0000256" key="3">
    <source>
        <dbReference type="ARBA" id="ARBA00022801"/>
    </source>
</evidence>
<proteinExistence type="predicted"/>
<protein>
    <recommendedName>
        <fullName evidence="6">PPM-type phosphatase domain-containing protein</fullName>
    </recommendedName>
</protein>
<dbReference type="EMBL" id="VJMH01003545">
    <property type="protein sequence ID" value="KAF0705600.1"/>
    <property type="molecule type" value="Genomic_DNA"/>
</dbReference>
<dbReference type="InterPro" id="IPR000222">
    <property type="entry name" value="PP2C_BS"/>
</dbReference>
<evidence type="ECO:0000256" key="5">
    <source>
        <dbReference type="SAM" id="Phobius"/>
    </source>
</evidence>
<keyword evidence="5" id="KW-0812">Transmembrane</keyword>
<reference evidence="7" key="1">
    <citation type="submission" date="2019-06" db="EMBL/GenBank/DDBJ databases">
        <title>Genomics analysis of Aphanomyces spp. identifies a new class of oomycete effector associated with host adaptation.</title>
        <authorList>
            <person name="Gaulin E."/>
        </authorList>
    </citation>
    <scope>NUCLEOTIDE SEQUENCE</scope>
    <source>
        <strain evidence="7">CBS 578.67</strain>
    </source>
</reference>
<comment type="subcellular location">
    <subcellularLocation>
        <location evidence="1">Membrane</location>
        <topology evidence="1">Peripheral membrane protein</topology>
    </subcellularLocation>
</comment>
<keyword evidence="4" id="KW-0904">Protein phosphatase</keyword>
<evidence type="ECO:0000259" key="6">
    <source>
        <dbReference type="PROSITE" id="PS51746"/>
    </source>
</evidence>
<keyword evidence="5" id="KW-1133">Transmembrane helix</keyword>
<evidence type="ECO:0000313" key="8">
    <source>
        <dbReference type="EMBL" id="KAF0709900.1"/>
    </source>
</evidence>
<feature type="transmembrane region" description="Helical" evidence="5">
    <location>
        <begin position="20"/>
        <end position="39"/>
    </location>
</feature>
<dbReference type="GO" id="GO:0004722">
    <property type="term" value="F:protein serine/threonine phosphatase activity"/>
    <property type="evidence" value="ECO:0007669"/>
    <property type="project" value="InterPro"/>
</dbReference>
<comment type="caution">
    <text evidence="7">The sequence shown here is derived from an EMBL/GenBank/DDBJ whole genome shotgun (WGS) entry which is preliminary data.</text>
</comment>
<feature type="non-terminal residue" evidence="7">
    <location>
        <position position="182"/>
    </location>
</feature>
<keyword evidence="2" id="KW-0479">Metal-binding</keyword>
<evidence type="ECO:0000256" key="4">
    <source>
        <dbReference type="ARBA" id="ARBA00022912"/>
    </source>
</evidence>
<dbReference type="PROSITE" id="PS01032">
    <property type="entry name" value="PPM_1"/>
    <property type="match status" value="1"/>
</dbReference>
<evidence type="ECO:0000256" key="2">
    <source>
        <dbReference type="ARBA" id="ARBA00022723"/>
    </source>
</evidence>
<dbReference type="OrthoDB" id="10264738at2759"/>
<keyword evidence="5" id="KW-0472">Membrane</keyword>
<dbReference type="InterPro" id="IPR001932">
    <property type="entry name" value="PPM-type_phosphatase-like_dom"/>
</dbReference>
<dbReference type="InterPro" id="IPR015655">
    <property type="entry name" value="PP2C"/>
</dbReference>
<dbReference type="InterPro" id="IPR036457">
    <property type="entry name" value="PPM-type-like_dom_sf"/>
</dbReference>
<dbReference type="EMBL" id="VJMH01002151">
    <property type="protein sequence ID" value="KAF0709900.1"/>
    <property type="molecule type" value="Genomic_DNA"/>
</dbReference>
<organism evidence="7">
    <name type="scientific">Aphanomyces stellatus</name>
    <dbReference type="NCBI Taxonomy" id="120398"/>
    <lineage>
        <taxon>Eukaryota</taxon>
        <taxon>Sar</taxon>
        <taxon>Stramenopiles</taxon>
        <taxon>Oomycota</taxon>
        <taxon>Saprolegniomycetes</taxon>
        <taxon>Saprolegniales</taxon>
        <taxon>Verrucalvaceae</taxon>
        <taxon>Aphanomyces</taxon>
    </lineage>
</organism>
<dbReference type="SUPFAM" id="SSF81606">
    <property type="entry name" value="PP2C-like"/>
    <property type="match status" value="1"/>
</dbReference>
<evidence type="ECO:0000313" key="7">
    <source>
        <dbReference type="EMBL" id="KAF0705600.1"/>
    </source>
</evidence>
<dbReference type="GO" id="GO:0046872">
    <property type="term" value="F:metal ion binding"/>
    <property type="evidence" value="ECO:0007669"/>
    <property type="project" value="UniProtKB-KW"/>
</dbReference>
<dbReference type="AlphaFoldDB" id="A0A6A4Z6I8"/>
<dbReference type="GO" id="GO:0016020">
    <property type="term" value="C:membrane"/>
    <property type="evidence" value="ECO:0007669"/>
    <property type="project" value="UniProtKB-SubCell"/>
</dbReference>
<accession>A0A6A4Z6I8</accession>
<dbReference type="PROSITE" id="PS51746">
    <property type="entry name" value="PPM_2"/>
    <property type="match status" value="1"/>
</dbReference>
<sequence>MLLAMSWFDGLKIQGLFEGAYTSYVILIVVLLVVIKFALNEIRSVDTAERVPLTCILSPSAADKTRGGKRGPAVDHTALYPYGVAEMQGKRPYMEDRHTVVGTLNGDAAISFYGVFDGHGGDGASEYCVDYLCANVTSDVAFASNPKQALTRGFIKTDKDYIKVADRTNKDDGTTAVAALVR</sequence>